<evidence type="ECO:0000256" key="1">
    <source>
        <dbReference type="PROSITE-ProRule" id="PRU00169"/>
    </source>
</evidence>
<dbReference type="InterPro" id="IPR011006">
    <property type="entry name" value="CheY-like_superfamily"/>
</dbReference>
<evidence type="ECO:0000313" key="3">
    <source>
        <dbReference type="EMBL" id="MBB5283032.1"/>
    </source>
</evidence>
<dbReference type="InterPro" id="IPR001789">
    <property type="entry name" value="Sig_transdc_resp-reg_receiver"/>
</dbReference>
<sequence length="138" mass="15241">MMKLQVLLVDDDPVMIVLHKALVTRAALSAEPLVCVNGAEALEVVCQQDDGATVFLILLDINMPVMNGWEFLAAIQEVPVQARIRVCVVTSSIDQSDREQAQTFPQVIGFLTKPLSRHALENLKQHDTLRAFFTDSPA</sequence>
<dbReference type="SUPFAM" id="SSF52172">
    <property type="entry name" value="CheY-like"/>
    <property type="match status" value="1"/>
</dbReference>
<protein>
    <submittedName>
        <fullName evidence="3">CheY-like chemotaxis protein</fullName>
    </submittedName>
</protein>
<dbReference type="Gene3D" id="3.40.50.2300">
    <property type="match status" value="1"/>
</dbReference>
<gene>
    <name evidence="3" type="ORF">HNQ92_001158</name>
</gene>
<keyword evidence="1" id="KW-0597">Phosphoprotein</keyword>
<dbReference type="SMART" id="SM00448">
    <property type="entry name" value="REC"/>
    <property type="match status" value="1"/>
</dbReference>
<organism evidence="3 4">
    <name type="scientific">Rhabdobacter roseus</name>
    <dbReference type="NCBI Taxonomy" id="1655419"/>
    <lineage>
        <taxon>Bacteria</taxon>
        <taxon>Pseudomonadati</taxon>
        <taxon>Bacteroidota</taxon>
        <taxon>Cytophagia</taxon>
        <taxon>Cytophagales</taxon>
        <taxon>Cytophagaceae</taxon>
        <taxon>Rhabdobacter</taxon>
    </lineage>
</organism>
<dbReference type="PANTHER" id="PTHR44520">
    <property type="entry name" value="RESPONSE REGULATOR RCP1-RELATED"/>
    <property type="match status" value="1"/>
</dbReference>
<dbReference type="PANTHER" id="PTHR44520:SF2">
    <property type="entry name" value="RESPONSE REGULATOR RCP1"/>
    <property type="match status" value="1"/>
</dbReference>
<dbReference type="Proteomes" id="UP000557307">
    <property type="component" value="Unassembled WGS sequence"/>
</dbReference>
<dbReference type="InterPro" id="IPR052893">
    <property type="entry name" value="TCS_response_regulator"/>
</dbReference>
<evidence type="ECO:0000259" key="2">
    <source>
        <dbReference type="PROSITE" id="PS50110"/>
    </source>
</evidence>
<name>A0A840TNA3_9BACT</name>
<feature type="domain" description="Response regulatory" evidence="2">
    <location>
        <begin position="5"/>
        <end position="128"/>
    </location>
</feature>
<comment type="caution">
    <text evidence="3">The sequence shown here is derived from an EMBL/GenBank/DDBJ whole genome shotgun (WGS) entry which is preliminary data.</text>
</comment>
<dbReference type="Pfam" id="PF00072">
    <property type="entry name" value="Response_reg"/>
    <property type="match status" value="1"/>
</dbReference>
<evidence type="ECO:0000313" key="4">
    <source>
        <dbReference type="Proteomes" id="UP000557307"/>
    </source>
</evidence>
<proteinExistence type="predicted"/>
<dbReference type="PROSITE" id="PS50110">
    <property type="entry name" value="RESPONSE_REGULATORY"/>
    <property type="match status" value="1"/>
</dbReference>
<feature type="modified residue" description="4-aspartylphosphate" evidence="1">
    <location>
        <position position="60"/>
    </location>
</feature>
<reference evidence="3 4" key="1">
    <citation type="submission" date="2020-08" db="EMBL/GenBank/DDBJ databases">
        <title>Genomic Encyclopedia of Type Strains, Phase IV (KMG-IV): sequencing the most valuable type-strain genomes for metagenomic binning, comparative biology and taxonomic classification.</title>
        <authorList>
            <person name="Goeker M."/>
        </authorList>
    </citation>
    <scope>NUCLEOTIDE SEQUENCE [LARGE SCALE GENOMIC DNA]</scope>
    <source>
        <strain evidence="3 4">DSM 105074</strain>
    </source>
</reference>
<dbReference type="EMBL" id="JACHGF010000002">
    <property type="protein sequence ID" value="MBB5283032.1"/>
    <property type="molecule type" value="Genomic_DNA"/>
</dbReference>
<dbReference type="AlphaFoldDB" id="A0A840TNA3"/>
<accession>A0A840TNA3</accession>
<keyword evidence="4" id="KW-1185">Reference proteome</keyword>
<dbReference type="GO" id="GO:0000160">
    <property type="term" value="P:phosphorelay signal transduction system"/>
    <property type="evidence" value="ECO:0007669"/>
    <property type="project" value="InterPro"/>
</dbReference>